<keyword evidence="1" id="KW-0472">Membrane</keyword>
<evidence type="ECO:0000313" key="2">
    <source>
        <dbReference type="Proteomes" id="UP000887566"/>
    </source>
</evidence>
<feature type="transmembrane region" description="Helical" evidence="1">
    <location>
        <begin position="58"/>
        <end position="84"/>
    </location>
</feature>
<keyword evidence="1" id="KW-1133">Transmembrane helix</keyword>
<keyword evidence="2" id="KW-1185">Reference proteome</keyword>
<protein>
    <submittedName>
        <fullName evidence="3">Uncharacterized protein</fullName>
    </submittedName>
</protein>
<dbReference type="Proteomes" id="UP000887566">
    <property type="component" value="Unplaced"/>
</dbReference>
<name>A0A914XF02_9BILA</name>
<dbReference type="WBParaSite" id="PSAMB.scaffold796size41283.g8853.t1">
    <property type="protein sequence ID" value="PSAMB.scaffold796size41283.g8853.t1"/>
    <property type="gene ID" value="PSAMB.scaffold796size41283.g8853"/>
</dbReference>
<reference evidence="3" key="1">
    <citation type="submission" date="2022-11" db="UniProtKB">
        <authorList>
            <consortium name="WormBaseParasite"/>
        </authorList>
    </citation>
    <scope>IDENTIFICATION</scope>
</reference>
<proteinExistence type="predicted"/>
<evidence type="ECO:0000313" key="3">
    <source>
        <dbReference type="WBParaSite" id="PSAMB.scaffold796size41283.g8853.t1"/>
    </source>
</evidence>
<accession>A0A914XF02</accession>
<dbReference type="AlphaFoldDB" id="A0A914XF02"/>
<keyword evidence="1" id="KW-0812">Transmembrane</keyword>
<sequence length="107" mass="12700">MCVFSRVNIVRSHKMLSAAINRKWVMHRNRIDRHHRQIINFWLLTQYKPHPWAAMQPAVINGFLLISVGVVVLLAVLLGVAQMARPYAIKMWRRLLNKDENYYEEFV</sequence>
<evidence type="ECO:0000256" key="1">
    <source>
        <dbReference type="SAM" id="Phobius"/>
    </source>
</evidence>
<organism evidence="2 3">
    <name type="scientific">Plectus sambesii</name>
    <dbReference type="NCBI Taxonomy" id="2011161"/>
    <lineage>
        <taxon>Eukaryota</taxon>
        <taxon>Metazoa</taxon>
        <taxon>Ecdysozoa</taxon>
        <taxon>Nematoda</taxon>
        <taxon>Chromadorea</taxon>
        <taxon>Plectida</taxon>
        <taxon>Plectina</taxon>
        <taxon>Plectoidea</taxon>
        <taxon>Plectidae</taxon>
        <taxon>Plectus</taxon>
    </lineage>
</organism>